<proteinExistence type="predicted"/>
<evidence type="ECO:0000313" key="3">
    <source>
        <dbReference type="Proteomes" id="UP001549363"/>
    </source>
</evidence>
<evidence type="ECO:0000259" key="1">
    <source>
        <dbReference type="Pfam" id="PF01973"/>
    </source>
</evidence>
<dbReference type="PANTHER" id="PTHR41786">
    <property type="entry name" value="MOTILITY ACCESSORY FACTOR MAF"/>
    <property type="match status" value="1"/>
</dbReference>
<organism evidence="2 3">
    <name type="scientific">Lysinibacillus parviboronicapiens</name>
    <dbReference type="NCBI Taxonomy" id="436516"/>
    <lineage>
        <taxon>Bacteria</taxon>
        <taxon>Bacillati</taxon>
        <taxon>Bacillota</taxon>
        <taxon>Bacilli</taxon>
        <taxon>Bacillales</taxon>
        <taxon>Bacillaceae</taxon>
        <taxon>Lysinibacillus</taxon>
    </lineage>
</organism>
<feature type="domain" description="6-hydroxymethylpterin diphosphokinase MptE-like" evidence="1">
    <location>
        <begin position="173"/>
        <end position="343"/>
    </location>
</feature>
<name>A0ABV2PIA1_9BACI</name>
<keyword evidence="3" id="KW-1185">Reference proteome</keyword>
<dbReference type="EMBL" id="JBEPSB010000006">
    <property type="protein sequence ID" value="MET4560687.1"/>
    <property type="molecule type" value="Genomic_DNA"/>
</dbReference>
<reference evidence="2 3" key="1">
    <citation type="submission" date="2024-06" db="EMBL/GenBank/DDBJ databases">
        <title>Sorghum-associated microbial communities from plants grown in Nebraska, USA.</title>
        <authorList>
            <person name="Schachtman D."/>
        </authorList>
    </citation>
    <scope>NUCLEOTIDE SEQUENCE [LARGE SCALE GENOMIC DNA]</scope>
    <source>
        <strain evidence="2 3">736</strain>
    </source>
</reference>
<evidence type="ECO:0000313" key="2">
    <source>
        <dbReference type="EMBL" id="MET4560687.1"/>
    </source>
</evidence>
<dbReference type="PANTHER" id="PTHR41786:SF1">
    <property type="entry name" value="6-HYDROXYMETHYLPTERIN DIPHOSPHOKINASE MPTE-LIKE DOMAIN-CONTAINING PROTEIN"/>
    <property type="match status" value="1"/>
</dbReference>
<comment type="caution">
    <text evidence="2">The sequence shown here is derived from an EMBL/GenBank/DDBJ whole genome shotgun (WGS) entry which is preliminary data.</text>
</comment>
<dbReference type="Proteomes" id="UP001549363">
    <property type="component" value="Unassembled WGS sequence"/>
</dbReference>
<sequence length="582" mass="67002">MKNQFIIETIETKTGDMTLKVNGYFLHSKYNPKIEAQKFAENHYEPHHVHILFGYGLGYILDSLKEKMKYNEPLIVIDPLFDDLLLEIQDRHKENELNKLLYNSESIEKLEYIVDATKNVDFQKNFKIICAPNYEKIFPNIYLKFLKKVKNIQKSNMVNENTIIKYSEIWQKNFSANLLTLFEDRGLVKLEQIYTCPVIIASGGPSLTKQLPLLKKIQDKVIIIVAGSTINSILPFGIIPDYITSIDATEKNYNQFKDLELYSSQLLYSVFNHPGIREKFGNRGYAFTASADRTIHHYLTEKIGLNLPVMVGGGSVAQYAYSLAQYISSGPIALIGQDLAYTNNQSHAANNKQAAQIEENVMTSDNIFTVEGFDGEDVLTSSMFNSMKVTFEQMVENYPPKNIVFNCTEGGVRLRGFEQKTFIDFCEEYIQEELPSKVNIEDQAYTVSEDEWRNLQKILEGELKVYNQIIKYLLIGLKALESNKSNMIFNNKTLKRLDKVDKKIAELYPNVQMDFIVAPITLEVLKGFLEKENETPAEKYTRVYNQTKTLYIKLLEATRKSKSYTENTIERIHKEKITKGED</sequence>
<dbReference type="RefSeq" id="WP_354471575.1">
    <property type="nucleotide sequence ID" value="NZ_JBEPSB010000006.1"/>
</dbReference>
<dbReference type="Pfam" id="PF01973">
    <property type="entry name" value="MptE-like"/>
    <property type="match status" value="1"/>
</dbReference>
<dbReference type="InterPro" id="IPR002826">
    <property type="entry name" value="MptE-like"/>
</dbReference>
<accession>A0ABV2PIA1</accession>
<gene>
    <name evidence="2" type="ORF">ABIA69_001831</name>
</gene>
<protein>
    <recommendedName>
        <fullName evidence="1">6-hydroxymethylpterin diphosphokinase MptE-like domain-containing protein</fullName>
    </recommendedName>
</protein>